<comment type="cofactor">
    <cofactor evidence="13">
        <name>Mg(2+)</name>
        <dbReference type="ChEBI" id="CHEBI:18420"/>
    </cofactor>
    <text evidence="13">Binds 2 magnesium ions per tetramer.</text>
</comment>
<evidence type="ECO:0000256" key="11">
    <source>
        <dbReference type="ARBA" id="ARBA00023146"/>
    </source>
</evidence>
<evidence type="ECO:0000259" key="15">
    <source>
        <dbReference type="PROSITE" id="PS50862"/>
    </source>
</evidence>
<dbReference type="SUPFAM" id="SSF55681">
    <property type="entry name" value="Class II aaRS and biotin synthetases"/>
    <property type="match status" value="1"/>
</dbReference>
<keyword evidence="6 13" id="KW-0479">Metal-binding</keyword>
<evidence type="ECO:0000256" key="5">
    <source>
        <dbReference type="ARBA" id="ARBA00022598"/>
    </source>
</evidence>
<dbReference type="PROSITE" id="PS50862">
    <property type="entry name" value="AA_TRNA_LIGASE_II"/>
    <property type="match status" value="1"/>
</dbReference>
<dbReference type="OrthoDB" id="9800719at2"/>
<keyword evidence="8 13" id="KW-0067">ATP-binding</keyword>
<feature type="compositionally biased region" description="Basic and acidic residues" evidence="14">
    <location>
        <begin position="1"/>
        <end position="10"/>
    </location>
</feature>
<keyword evidence="9 13" id="KW-0460">Magnesium</keyword>
<reference evidence="16 17" key="1">
    <citation type="submission" date="2018-06" db="EMBL/GenBank/DDBJ databases">
        <authorList>
            <consortium name="Pathogen Informatics"/>
            <person name="Doyle S."/>
        </authorList>
    </citation>
    <scope>NUCLEOTIDE SEQUENCE [LARGE SCALE GENOMIC DNA]</scope>
    <source>
        <strain evidence="16 17">NCTC12410</strain>
    </source>
</reference>
<dbReference type="AlphaFoldDB" id="A0A377J5X6"/>
<dbReference type="GO" id="GO:0005524">
    <property type="term" value="F:ATP binding"/>
    <property type="evidence" value="ECO:0007669"/>
    <property type="project" value="UniProtKB-UniRule"/>
</dbReference>
<evidence type="ECO:0000256" key="4">
    <source>
        <dbReference type="ARBA" id="ARBA00022490"/>
    </source>
</evidence>
<comment type="similarity">
    <text evidence="2 13">Belongs to the class-II aminoacyl-tRNA synthetase family. Phe-tRNA synthetase alpha subunit type 1 subfamily.</text>
</comment>
<name>A0A377J5X6_9HELI</name>
<dbReference type="GO" id="GO:0000287">
    <property type="term" value="F:magnesium ion binding"/>
    <property type="evidence" value="ECO:0007669"/>
    <property type="project" value="UniProtKB-UniRule"/>
</dbReference>
<evidence type="ECO:0000313" key="16">
    <source>
        <dbReference type="EMBL" id="STO97768.1"/>
    </source>
</evidence>
<dbReference type="Proteomes" id="UP000254841">
    <property type="component" value="Unassembled WGS sequence"/>
</dbReference>
<accession>A0A377J5X6</accession>
<sequence>MQKTSTKDSAHTTTLSHNNSLESLTQTMAELEAMIDYAKDSAALEQVRIKAVGKKGILTEYFSTLKSLPEEEKKAFAKSLNALRKSFEEHFSTKQKELEAQELESTLSAQRVDVSLFNLRSKRSIGHPINYTKDKIIEYFTRMGYELCEGPLVEDDFHNFTALNLPEYHPARDMHDTFYFHDNKLLRTHTSPVQIRTMLAQKPPIKMICPGETFRRDYDLTHSPMFHQVEGLVVDRAGAVNFAHLKYILESFLRYMFGDVKVRFRSSFFPFTEPSAEVDISCVFCQGNGCRVCSHTGWLEVLGCGMVDDNVFRAVGYEDVSGYAFGMGVERLCMLSLGIGDLRSFFETDLRLLEQF</sequence>
<comment type="subunit">
    <text evidence="3 13">Tetramer of two alpha and two beta subunits.</text>
</comment>
<keyword evidence="7 13" id="KW-0547">Nucleotide-binding</keyword>
<feature type="region of interest" description="Disordered" evidence="14">
    <location>
        <begin position="1"/>
        <end position="21"/>
    </location>
</feature>
<dbReference type="GO" id="GO:0000049">
    <property type="term" value="F:tRNA binding"/>
    <property type="evidence" value="ECO:0007669"/>
    <property type="project" value="InterPro"/>
</dbReference>
<evidence type="ECO:0000256" key="9">
    <source>
        <dbReference type="ARBA" id="ARBA00022842"/>
    </source>
</evidence>
<evidence type="ECO:0000256" key="10">
    <source>
        <dbReference type="ARBA" id="ARBA00022917"/>
    </source>
</evidence>
<evidence type="ECO:0000256" key="1">
    <source>
        <dbReference type="ARBA" id="ARBA00004496"/>
    </source>
</evidence>
<evidence type="ECO:0000256" key="13">
    <source>
        <dbReference type="HAMAP-Rule" id="MF_00281"/>
    </source>
</evidence>
<dbReference type="GO" id="GO:0004826">
    <property type="term" value="F:phenylalanine-tRNA ligase activity"/>
    <property type="evidence" value="ECO:0007669"/>
    <property type="project" value="UniProtKB-UniRule"/>
</dbReference>
<keyword evidence="11 13" id="KW-0030">Aminoacyl-tRNA synthetase</keyword>
<evidence type="ECO:0000256" key="14">
    <source>
        <dbReference type="SAM" id="MobiDB-lite"/>
    </source>
</evidence>
<dbReference type="InterPro" id="IPR006195">
    <property type="entry name" value="aa-tRNA-synth_II"/>
</dbReference>
<evidence type="ECO:0000256" key="7">
    <source>
        <dbReference type="ARBA" id="ARBA00022741"/>
    </source>
</evidence>
<feature type="binding site" evidence="13">
    <location>
        <position position="273"/>
    </location>
    <ligand>
        <name>Mg(2+)</name>
        <dbReference type="ChEBI" id="CHEBI:18420"/>
        <note>shared with beta subunit</note>
    </ligand>
</feature>
<comment type="catalytic activity">
    <reaction evidence="12 13">
        <text>tRNA(Phe) + L-phenylalanine + ATP = L-phenylalanyl-tRNA(Phe) + AMP + diphosphate + H(+)</text>
        <dbReference type="Rhea" id="RHEA:19413"/>
        <dbReference type="Rhea" id="RHEA-COMP:9668"/>
        <dbReference type="Rhea" id="RHEA-COMP:9699"/>
        <dbReference type="ChEBI" id="CHEBI:15378"/>
        <dbReference type="ChEBI" id="CHEBI:30616"/>
        <dbReference type="ChEBI" id="CHEBI:33019"/>
        <dbReference type="ChEBI" id="CHEBI:58095"/>
        <dbReference type="ChEBI" id="CHEBI:78442"/>
        <dbReference type="ChEBI" id="CHEBI:78531"/>
        <dbReference type="ChEBI" id="CHEBI:456215"/>
        <dbReference type="EC" id="6.1.1.20"/>
    </reaction>
</comment>
<dbReference type="PANTHER" id="PTHR11538">
    <property type="entry name" value="PHENYLALANYL-TRNA SYNTHETASE"/>
    <property type="match status" value="1"/>
</dbReference>
<dbReference type="Pfam" id="PF01409">
    <property type="entry name" value="tRNA-synt_2d"/>
    <property type="match status" value="1"/>
</dbReference>
<dbReference type="InterPro" id="IPR045864">
    <property type="entry name" value="aa-tRNA-synth_II/BPL/LPL"/>
</dbReference>
<dbReference type="InterPro" id="IPR004188">
    <property type="entry name" value="Phe-tRNA_ligase_II_N"/>
</dbReference>
<dbReference type="Pfam" id="PF02912">
    <property type="entry name" value="Phe_tRNA-synt_N"/>
    <property type="match status" value="1"/>
</dbReference>
<dbReference type="EC" id="6.1.1.20" evidence="13"/>
<dbReference type="EMBL" id="UGHV01000001">
    <property type="protein sequence ID" value="STO97768.1"/>
    <property type="molecule type" value="Genomic_DNA"/>
</dbReference>
<dbReference type="InterPro" id="IPR004529">
    <property type="entry name" value="Phe-tRNA-synth_IIc_asu"/>
</dbReference>
<evidence type="ECO:0000256" key="6">
    <source>
        <dbReference type="ARBA" id="ARBA00022723"/>
    </source>
</evidence>
<proteinExistence type="inferred from homology"/>
<evidence type="ECO:0000256" key="3">
    <source>
        <dbReference type="ARBA" id="ARBA00011209"/>
    </source>
</evidence>
<comment type="subcellular location">
    <subcellularLocation>
        <location evidence="1 13">Cytoplasm</location>
    </subcellularLocation>
</comment>
<dbReference type="Gene3D" id="3.30.930.10">
    <property type="entry name" value="Bira Bifunctional Protein, Domain 2"/>
    <property type="match status" value="1"/>
</dbReference>
<organism evidence="16 17">
    <name type="scientific">Helicobacter canis</name>
    <dbReference type="NCBI Taxonomy" id="29419"/>
    <lineage>
        <taxon>Bacteria</taxon>
        <taxon>Pseudomonadati</taxon>
        <taxon>Campylobacterota</taxon>
        <taxon>Epsilonproteobacteria</taxon>
        <taxon>Campylobacterales</taxon>
        <taxon>Helicobacteraceae</taxon>
        <taxon>Helicobacter</taxon>
    </lineage>
</organism>
<dbReference type="SUPFAM" id="SSF46589">
    <property type="entry name" value="tRNA-binding arm"/>
    <property type="match status" value="1"/>
</dbReference>
<keyword evidence="4 13" id="KW-0963">Cytoplasm</keyword>
<dbReference type="InterPro" id="IPR002319">
    <property type="entry name" value="Phenylalanyl-tRNA_Synthase"/>
</dbReference>
<evidence type="ECO:0000256" key="8">
    <source>
        <dbReference type="ARBA" id="ARBA00022840"/>
    </source>
</evidence>
<dbReference type="GO" id="GO:0005737">
    <property type="term" value="C:cytoplasm"/>
    <property type="evidence" value="ECO:0007669"/>
    <property type="project" value="UniProtKB-SubCell"/>
</dbReference>
<keyword evidence="5 13" id="KW-0436">Ligase</keyword>
<gene>
    <name evidence="13 16" type="primary">pheS</name>
    <name evidence="16" type="ORF">NCTC12410_01605</name>
</gene>
<evidence type="ECO:0000313" key="17">
    <source>
        <dbReference type="Proteomes" id="UP000254841"/>
    </source>
</evidence>
<dbReference type="HAMAP" id="MF_00281">
    <property type="entry name" value="Phe_tRNA_synth_alpha1"/>
    <property type="match status" value="1"/>
</dbReference>
<evidence type="ECO:0000256" key="2">
    <source>
        <dbReference type="ARBA" id="ARBA00010207"/>
    </source>
</evidence>
<feature type="domain" description="Aminoacyl-transfer RNA synthetases class-II family profile" evidence="15">
    <location>
        <begin position="138"/>
        <end position="355"/>
    </location>
</feature>
<dbReference type="CDD" id="cd00496">
    <property type="entry name" value="PheRS_alpha_core"/>
    <property type="match status" value="1"/>
</dbReference>
<keyword evidence="10 13" id="KW-0648">Protein biosynthesis</keyword>
<protein>
    <recommendedName>
        <fullName evidence="13">Phenylalanine--tRNA ligase alpha subunit</fullName>
        <ecNumber evidence="13">6.1.1.20</ecNumber>
    </recommendedName>
    <alternativeName>
        <fullName evidence="13">Phenylalanyl-tRNA synthetase alpha subunit</fullName>
        <shortName evidence="13">PheRS</shortName>
    </alternativeName>
</protein>
<dbReference type="InterPro" id="IPR022911">
    <property type="entry name" value="Phe_tRNA_ligase_alpha1_bac"/>
</dbReference>
<dbReference type="GO" id="GO:0006432">
    <property type="term" value="P:phenylalanyl-tRNA aminoacylation"/>
    <property type="evidence" value="ECO:0007669"/>
    <property type="project" value="UniProtKB-UniRule"/>
</dbReference>
<dbReference type="InterPro" id="IPR010978">
    <property type="entry name" value="tRNA-bd_arm"/>
</dbReference>
<feature type="compositionally biased region" description="Polar residues" evidence="14">
    <location>
        <begin position="11"/>
        <end position="21"/>
    </location>
</feature>
<evidence type="ECO:0000256" key="12">
    <source>
        <dbReference type="ARBA" id="ARBA00049255"/>
    </source>
</evidence>
<dbReference type="PANTHER" id="PTHR11538:SF41">
    <property type="entry name" value="PHENYLALANINE--TRNA LIGASE, MITOCHONDRIAL"/>
    <property type="match status" value="1"/>
</dbReference>
<dbReference type="NCBIfam" id="TIGR00468">
    <property type="entry name" value="pheS"/>
    <property type="match status" value="1"/>
</dbReference>